<feature type="region of interest" description="Disordered" evidence="1">
    <location>
        <begin position="1"/>
        <end position="42"/>
    </location>
</feature>
<evidence type="ECO:0000313" key="4">
    <source>
        <dbReference type="Proteomes" id="UP000051497"/>
    </source>
</evidence>
<dbReference type="EMBL" id="LKAJ01000006">
    <property type="protein sequence ID" value="KRG21266.1"/>
    <property type="molecule type" value="Genomic_DNA"/>
</dbReference>
<reference evidence="3" key="3">
    <citation type="submission" date="2021-06" db="EMBL/GenBank/DDBJ databases">
        <title>Genomic Description and Analysis of Intracellular Bacteria, Candidatus Berkiella cookevillensis and Candidatus Berkiella aquae.</title>
        <authorList>
            <person name="Kidane D.T."/>
            <person name="Mehari Y.T."/>
            <person name="Rice F.C."/>
            <person name="Arivett B.A."/>
            <person name="Farone A.L."/>
            <person name="Berk S.G."/>
            <person name="Farone M.B."/>
        </authorList>
    </citation>
    <scope>NUCLEOTIDE SEQUENCE</scope>
    <source>
        <strain evidence="3">HT99</strain>
    </source>
</reference>
<dbReference type="RefSeq" id="WP_075066434.1">
    <property type="nucleotide sequence ID" value="NZ_LKAJ02000001.1"/>
</dbReference>
<keyword evidence="4" id="KW-1185">Reference proteome</keyword>
<comment type="caution">
    <text evidence="2">The sequence shown here is derived from an EMBL/GenBank/DDBJ whole genome shotgun (WGS) entry which is preliminary data.</text>
</comment>
<dbReference type="EMBL" id="LKAJ02000001">
    <property type="protein sequence ID" value="MCS5711067.1"/>
    <property type="molecule type" value="Genomic_DNA"/>
</dbReference>
<proteinExistence type="predicted"/>
<feature type="compositionally biased region" description="Polar residues" evidence="1">
    <location>
        <begin position="24"/>
        <end position="37"/>
    </location>
</feature>
<accession>A0A0Q9YU69</accession>
<reference evidence="2" key="1">
    <citation type="submission" date="2015-09" db="EMBL/GenBank/DDBJ databases">
        <title>Draft Genome Sequences of Two Novel Amoeba-resistant Intranuclear Bacteria, Candidatus Berkiella cookevillensis and Candidatus Berkiella aquae.</title>
        <authorList>
            <person name="Mehari Y.T."/>
            <person name="Arivett B.A."/>
            <person name="Farone A.L."/>
            <person name="Gunderson J.H."/>
            <person name="Farone M.B."/>
        </authorList>
    </citation>
    <scope>NUCLEOTIDE SEQUENCE [LARGE SCALE GENOMIC DNA]</scope>
    <source>
        <strain evidence="2">HT99</strain>
    </source>
</reference>
<sequence length="336" mass="38271">MPAKKGSNKVAAKERLLTLRKAKSSGSQSARQGNQRPSIEVLQNKYTQEQIEAYFQGYDRIAGTPEEQEQRKAKIAGALRANQGMPRPTIEELQNKYNQEQITIYLHAYNKTIGTAEEQARRKAIISGRQRARTGGSRPTHEILRKKYSEEHIAVYLKAYDEKAGTSEAVNLLKARETGRKSAQRRCIRPTIETLQYRNHYTLEQAQAYLIGFDKGCERQRQQSQLVSQIQVQVSEDVIATHDCPPLSYLELLEEAYLDDSQKCSESTLYSELFFVKNSVAANPLLCDEQILGFENETLIFSLVPSLSLCQRKYDPLNKEDIDNDFQEIKLGFPSL</sequence>
<gene>
    <name evidence="3" type="ORF">HT99x_006460</name>
    <name evidence="2" type="ORF">HT99x_01822</name>
</gene>
<evidence type="ECO:0000313" key="3">
    <source>
        <dbReference type="EMBL" id="MCS5711067.1"/>
    </source>
</evidence>
<organism evidence="2">
    <name type="scientific">Candidatus Berkiella aquae</name>
    <dbReference type="NCBI Taxonomy" id="295108"/>
    <lineage>
        <taxon>Bacteria</taxon>
        <taxon>Pseudomonadati</taxon>
        <taxon>Pseudomonadota</taxon>
        <taxon>Gammaproteobacteria</taxon>
        <taxon>Candidatus Berkiellales</taxon>
        <taxon>Candidatus Berkiellaceae</taxon>
        <taxon>Candidatus Berkiella</taxon>
    </lineage>
</organism>
<dbReference type="Proteomes" id="UP000051497">
    <property type="component" value="Unassembled WGS sequence"/>
</dbReference>
<evidence type="ECO:0000313" key="2">
    <source>
        <dbReference type="EMBL" id="KRG21266.1"/>
    </source>
</evidence>
<protein>
    <submittedName>
        <fullName evidence="2">Uncharacterized protein</fullName>
    </submittedName>
</protein>
<dbReference type="AlphaFoldDB" id="A0A0Q9YU69"/>
<reference evidence="3" key="2">
    <citation type="journal article" date="2016" name="Genome Announc.">
        <title>Draft Genome Sequences of Two Novel Amoeba-Resistant Intranuclear Bacteria, 'Candidatus Berkiella cookevillensis' and 'Candidatus Berkiella aquae'.</title>
        <authorList>
            <person name="Mehari Y.T."/>
            <person name="Arivett B.A."/>
            <person name="Farone A.L."/>
            <person name="Gunderson J.H."/>
            <person name="Farone M.B."/>
        </authorList>
    </citation>
    <scope>NUCLEOTIDE SEQUENCE</scope>
    <source>
        <strain evidence="3">HT99</strain>
    </source>
</reference>
<name>A0A0Q9YU69_9GAMM</name>
<evidence type="ECO:0000256" key="1">
    <source>
        <dbReference type="SAM" id="MobiDB-lite"/>
    </source>
</evidence>